<sequence>MNHDATLDTNRRVYDRMADSGDPLCRPASEEELSRPLSVVDQAGWLGGSIAGKRVLCLAAGGGRQSSLYAAAGAAVTVVDLSGAMLELDRRVAAERGYRMRVLQTTMEDLSGLADAEFDIVIHPVSTCYVPSVAPVFAEVARVTRPGGLYISQHKQPISLQAGYQRSTDGFPIRHTYYRDTPIPPPDVMSASAKRLREHGAIEFLHRWEDLIGGLCRSGFVIEDLIEPLHAKPNASADSFADRATYIPPYVRIKARRIGTQSTTRPTIITA</sequence>
<dbReference type="EMBL" id="CP036264">
    <property type="protein sequence ID" value="QEG00894.1"/>
    <property type="molecule type" value="Genomic_DNA"/>
</dbReference>
<accession>A0A5B9MJ54</accession>
<reference evidence="2 3" key="1">
    <citation type="submission" date="2019-02" db="EMBL/GenBank/DDBJ databases">
        <title>Planctomycetal bacteria perform biofilm scaping via a novel small molecule.</title>
        <authorList>
            <person name="Jeske O."/>
            <person name="Boedeker C."/>
            <person name="Wiegand S."/>
            <person name="Breitling P."/>
            <person name="Kallscheuer N."/>
            <person name="Jogler M."/>
            <person name="Rohde M."/>
            <person name="Petersen J."/>
            <person name="Medema M.H."/>
            <person name="Surup F."/>
            <person name="Jogler C."/>
        </authorList>
    </citation>
    <scope>NUCLEOTIDE SEQUENCE [LARGE SCALE GENOMIC DNA]</scope>
    <source>
        <strain evidence="2 3">Mal15</strain>
    </source>
</reference>
<dbReference type="Pfam" id="PF08241">
    <property type="entry name" value="Methyltransf_11"/>
    <property type="match status" value="1"/>
</dbReference>
<dbReference type="SUPFAM" id="SSF53335">
    <property type="entry name" value="S-adenosyl-L-methionine-dependent methyltransferases"/>
    <property type="match status" value="1"/>
</dbReference>
<name>A0A5B9MJ54_9BACT</name>
<dbReference type="GO" id="GO:0032259">
    <property type="term" value="P:methylation"/>
    <property type="evidence" value="ECO:0007669"/>
    <property type="project" value="UniProtKB-KW"/>
</dbReference>
<dbReference type="Proteomes" id="UP000321353">
    <property type="component" value="Chromosome"/>
</dbReference>
<dbReference type="EC" id="2.1.1.222" evidence="2"/>
<keyword evidence="2" id="KW-0830">Ubiquinone</keyword>
<dbReference type="InterPro" id="IPR029063">
    <property type="entry name" value="SAM-dependent_MTases_sf"/>
</dbReference>
<dbReference type="PANTHER" id="PTHR42912:SF45">
    <property type="entry name" value="23S RRNA (GUANINE(745)-N(1))-METHYLTRANSFERASE"/>
    <property type="match status" value="1"/>
</dbReference>
<keyword evidence="3" id="KW-1185">Reference proteome</keyword>
<evidence type="ECO:0000259" key="1">
    <source>
        <dbReference type="Pfam" id="PF08241"/>
    </source>
</evidence>
<dbReference type="PANTHER" id="PTHR42912">
    <property type="entry name" value="METHYLTRANSFERASE"/>
    <property type="match status" value="1"/>
</dbReference>
<dbReference type="CDD" id="cd02440">
    <property type="entry name" value="AdoMet_MTases"/>
    <property type="match status" value="1"/>
</dbReference>
<proteinExistence type="predicted"/>
<feature type="domain" description="Methyltransferase type 11" evidence="1">
    <location>
        <begin position="56"/>
        <end position="151"/>
    </location>
</feature>
<gene>
    <name evidence="2" type="primary">ubiG_2</name>
    <name evidence="2" type="ORF">Mal15_49700</name>
</gene>
<dbReference type="GO" id="GO:0008757">
    <property type="term" value="F:S-adenosylmethionine-dependent methyltransferase activity"/>
    <property type="evidence" value="ECO:0007669"/>
    <property type="project" value="InterPro"/>
</dbReference>
<dbReference type="AlphaFoldDB" id="A0A5B9MJ54"/>
<protein>
    <submittedName>
        <fullName evidence="2">Ubiquinone biosynthesis O-methyltransferase</fullName>
        <ecNumber evidence="2">2.1.1.222</ecNumber>
    </submittedName>
</protein>
<dbReference type="KEGG" id="smam:Mal15_49700"/>
<dbReference type="Gene3D" id="3.40.50.150">
    <property type="entry name" value="Vaccinia Virus protein VP39"/>
    <property type="match status" value="1"/>
</dbReference>
<keyword evidence="2" id="KW-0489">Methyltransferase</keyword>
<evidence type="ECO:0000313" key="3">
    <source>
        <dbReference type="Proteomes" id="UP000321353"/>
    </source>
</evidence>
<keyword evidence="2" id="KW-0808">Transferase</keyword>
<organism evidence="2 3">
    <name type="scientific">Stieleria maiorica</name>
    <dbReference type="NCBI Taxonomy" id="2795974"/>
    <lineage>
        <taxon>Bacteria</taxon>
        <taxon>Pseudomonadati</taxon>
        <taxon>Planctomycetota</taxon>
        <taxon>Planctomycetia</taxon>
        <taxon>Pirellulales</taxon>
        <taxon>Pirellulaceae</taxon>
        <taxon>Stieleria</taxon>
    </lineage>
</organism>
<evidence type="ECO:0000313" key="2">
    <source>
        <dbReference type="EMBL" id="QEG00894.1"/>
    </source>
</evidence>
<dbReference type="InterPro" id="IPR013216">
    <property type="entry name" value="Methyltransf_11"/>
</dbReference>
<dbReference type="InterPro" id="IPR050508">
    <property type="entry name" value="Methyltransf_Superfamily"/>
</dbReference>
<dbReference type="GO" id="GO:0102208">
    <property type="term" value="F:2-polyprenyl-6-hydroxyphenol methylase activity"/>
    <property type="evidence" value="ECO:0007669"/>
    <property type="project" value="UniProtKB-EC"/>
</dbReference>